<comment type="caution">
    <text evidence="2">The sequence shown here is derived from an EMBL/GenBank/DDBJ whole genome shotgun (WGS) entry which is preliminary data.</text>
</comment>
<dbReference type="InterPro" id="IPR003746">
    <property type="entry name" value="DUF167"/>
</dbReference>
<evidence type="ECO:0000256" key="1">
    <source>
        <dbReference type="ARBA" id="ARBA00010364"/>
    </source>
</evidence>
<proteinExistence type="inferred from homology"/>
<dbReference type="EMBL" id="BARU01030600">
    <property type="protein sequence ID" value="GAH65112.1"/>
    <property type="molecule type" value="Genomic_DNA"/>
</dbReference>
<dbReference type="SUPFAM" id="SSF69786">
    <property type="entry name" value="YggU-like"/>
    <property type="match status" value="1"/>
</dbReference>
<evidence type="ECO:0000313" key="2">
    <source>
        <dbReference type="EMBL" id="GAH65112.1"/>
    </source>
</evidence>
<gene>
    <name evidence="2" type="ORF">S03H2_48532</name>
</gene>
<dbReference type="NCBIfam" id="TIGR00251">
    <property type="entry name" value="DUF167 family protein"/>
    <property type="match status" value="1"/>
</dbReference>
<dbReference type="Pfam" id="PF02594">
    <property type="entry name" value="DUF167"/>
    <property type="match status" value="1"/>
</dbReference>
<name>X1H6U7_9ZZZZ</name>
<dbReference type="SMART" id="SM01152">
    <property type="entry name" value="DUF167"/>
    <property type="match status" value="1"/>
</dbReference>
<organism evidence="2">
    <name type="scientific">marine sediment metagenome</name>
    <dbReference type="NCBI Taxonomy" id="412755"/>
    <lineage>
        <taxon>unclassified sequences</taxon>
        <taxon>metagenomes</taxon>
        <taxon>ecological metagenomes</taxon>
    </lineage>
</organism>
<sequence>KIKEKPIKGKANREVVKLLASYFKIPESRIRLIKGFKQRNKIFELKIIKI</sequence>
<dbReference type="InterPro" id="IPR036591">
    <property type="entry name" value="YggU-like_sf"/>
</dbReference>
<protein>
    <submittedName>
        <fullName evidence="2">Uncharacterized protein</fullName>
    </submittedName>
</protein>
<feature type="non-terminal residue" evidence="2">
    <location>
        <position position="1"/>
    </location>
</feature>
<dbReference type="Gene3D" id="3.30.1200.10">
    <property type="entry name" value="YggU-like"/>
    <property type="match status" value="1"/>
</dbReference>
<accession>X1H6U7</accession>
<comment type="similarity">
    <text evidence="1">Belongs to the UPF0235 family.</text>
</comment>
<reference evidence="2" key="1">
    <citation type="journal article" date="2014" name="Front. Microbiol.">
        <title>High frequency of phylogenetically diverse reductive dehalogenase-homologous genes in deep subseafloor sedimentary metagenomes.</title>
        <authorList>
            <person name="Kawai M."/>
            <person name="Futagami T."/>
            <person name="Toyoda A."/>
            <person name="Takaki Y."/>
            <person name="Nishi S."/>
            <person name="Hori S."/>
            <person name="Arai W."/>
            <person name="Tsubouchi T."/>
            <person name="Morono Y."/>
            <person name="Uchiyama I."/>
            <person name="Ito T."/>
            <person name="Fujiyama A."/>
            <person name="Inagaki F."/>
            <person name="Takami H."/>
        </authorList>
    </citation>
    <scope>NUCLEOTIDE SEQUENCE</scope>
    <source>
        <strain evidence="2">Expedition CK06-06</strain>
    </source>
</reference>
<dbReference type="AlphaFoldDB" id="X1H6U7"/>